<dbReference type="CDD" id="cd10434">
    <property type="entry name" value="GIY-YIG_UvrC_Cho"/>
    <property type="match status" value="1"/>
</dbReference>
<dbReference type="AlphaFoldDB" id="A0A3A8HX20"/>
<evidence type="ECO:0000313" key="12">
    <source>
        <dbReference type="EMBL" id="NOK31906.1"/>
    </source>
</evidence>
<dbReference type="Pfam" id="PF22920">
    <property type="entry name" value="UvrC_RNaseH"/>
    <property type="match status" value="1"/>
</dbReference>
<dbReference type="Proteomes" id="UP000563426">
    <property type="component" value="Unassembled WGS sequence"/>
</dbReference>
<dbReference type="SUPFAM" id="SSF47781">
    <property type="entry name" value="RuvA domain 2-like"/>
    <property type="match status" value="1"/>
</dbReference>
<dbReference type="PROSITE" id="PS50151">
    <property type="entry name" value="UVR"/>
    <property type="match status" value="1"/>
</dbReference>
<feature type="domain" description="GIY-YIG" evidence="10">
    <location>
        <begin position="14"/>
        <end position="93"/>
    </location>
</feature>
<evidence type="ECO:0000256" key="5">
    <source>
        <dbReference type="ARBA" id="ARBA00023204"/>
    </source>
</evidence>
<dbReference type="SMART" id="SM00465">
    <property type="entry name" value="GIYc"/>
    <property type="match status" value="1"/>
</dbReference>
<dbReference type="InterPro" id="IPR001943">
    <property type="entry name" value="UVR_dom"/>
</dbReference>
<evidence type="ECO:0000313" key="13">
    <source>
        <dbReference type="Proteomes" id="UP000563426"/>
    </source>
</evidence>
<dbReference type="InterPro" id="IPR036876">
    <property type="entry name" value="UVR_dom_sf"/>
</dbReference>
<evidence type="ECO:0000256" key="2">
    <source>
        <dbReference type="ARBA" id="ARBA00022763"/>
    </source>
</evidence>
<feature type="compositionally biased region" description="Basic and acidic residues" evidence="8">
    <location>
        <begin position="619"/>
        <end position="638"/>
    </location>
</feature>
<dbReference type="GO" id="GO:0009432">
    <property type="term" value="P:SOS response"/>
    <property type="evidence" value="ECO:0007669"/>
    <property type="project" value="UniProtKB-UniRule"/>
</dbReference>
<dbReference type="OrthoDB" id="9804933at2"/>
<comment type="function">
    <text evidence="7">The UvrABC repair system catalyzes the recognition and processing of DNA lesions. UvrC both incises the 5' and 3' sides of the lesion. The N-terminal half is responsible for the 3' incision and the C-terminal half is responsible for the 5' incision.</text>
</comment>
<dbReference type="NCBIfam" id="NF001824">
    <property type="entry name" value="PRK00558.1-5"/>
    <property type="match status" value="1"/>
</dbReference>
<dbReference type="InterPro" id="IPR000305">
    <property type="entry name" value="GIY-YIG_endonuc"/>
</dbReference>
<evidence type="ECO:0000256" key="3">
    <source>
        <dbReference type="ARBA" id="ARBA00022769"/>
    </source>
</evidence>
<dbReference type="Gene3D" id="3.30.420.340">
    <property type="entry name" value="UvrC, RNAse H endonuclease domain"/>
    <property type="match status" value="1"/>
</dbReference>
<accession>A0A3A8HX20</accession>
<dbReference type="NCBIfam" id="TIGR00194">
    <property type="entry name" value="uvrC"/>
    <property type="match status" value="1"/>
</dbReference>
<dbReference type="Pfam" id="PF01541">
    <property type="entry name" value="GIY-YIG"/>
    <property type="match status" value="1"/>
</dbReference>
<feature type="domain" description="UvrC family homology region profile" evidence="11">
    <location>
        <begin position="254"/>
        <end position="473"/>
    </location>
</feature>
<keyword evidence="5 7" id="KW-0234">DNA repair</keyword>
<dbReference type="SUPFAM" id="SSF82771">
    <property type="entry name" value="GIY-YIG endonuclease"/>
    <property type="match status" value="1"/>
</dbReference>
<dbReference type="Gene3D" id="4.10.860.10">
    <property type="entry name" value="UVR domain"/>
    <property type="match status" value="1"/>
</dbReference>
<dbReference type="InterPro" id="IPR035901">
    <property type="entry name" value="GIY-YIG_endonuc_sf"/>
</dbReference>
<dbReference type="Gene3D" id="3.40.1440.10">
    <property type="entry name" value="GIY-YIG endonuclease"/>
    <property type="match status" value="1"/>
</dbReference>
<dbReference type="InterPro" id="IPR010994">
    <property type="entry name" value="RuvA_2-like"/>
</dbReference>
<organism evidence="12 13">
    <name type="scientific">Corallococcus exercitus</name>
    <dbReference type="NCBI Taxonomy" id="2316736"/>
    <lineage>
        <taxon>Bacteria</taxon>
        <taxon>Pseudomonadati</taxon>
        <taxon>Myxococcota</taxon>
        <taxon>Myxococcia</taxon>
        <taxon>Myxococcales</taxon>
        <taxon>Cystobacterineae</taxon>
        <taxon>Myxococcaceae</taxon>
        <taxon>Corallococcus</taxon>
    </lineage>
</organism>
<evidence type="ECO:0000256" key="7">
    <source>
        <dbReference type="HAMAP-Rule" id="MF_00203"/>
    </source>
</evidence>
<dbReference type="RefSeq" id="WP_120527257.1">
    <property type="nucleotide sequence ID" value="NZ_JABFJV010000005.1"/>
</dbReference>
<keyword evidence="2 7" id="KW-0227">DNA damage</keyword>
<dbReference type="HAMAP" id="MF_00203">
    <property type="entry name" value="UvrC"/>
    <property type="match status" value="1"/>
</dbReference>
<dbReference type="SUPFAM" id="SSF46600">
    <property type="entry name" value="C-terminal UvrC-binding domain of UvrB"/>
    <property type="match status" value="1"/>
</dbReference>
<dbReference type="GO" id="GO:0006289">
    <property type="term" value="P:nucleotide-excision repair"/>
    <property type="evidence" value="ECO:0007669"/>
    <property type="project" value="UniProtKB-UniRule"/>
</dbReference>
<evidence type="ECO:0000259" key="9">
    <source>
        <dbReference type="PROSITE" id="PS50151"/>
    </source>
</evidence>
<dbReference type="InterPro" id="IPR004791">
    <property type="entry name" value="UvrC"/>
</dbReference>
<dbReference type="FunFam" id="3.40.1440.10:FF:000001">
    <property type="entry name" value="UvrABC system protein C"/>
    <property type="match status" value="1"/>
</dbReference>
<dbReference type="InterPro" id="IPR001162">
    <property type="entry name" value="UvrC_RNase_H_dom"/>
</dbReference>
<evidence type="ECO:0000256" key="6">
    <source>
        <dbReference type="ARBA" id="ARBA00023236"/>
    </source>
</evidence>
<evidence type="ECO:0000256" key="4">
    <source>
        <dbReference type="ARBA" id="ARBA00022881"/>
    </source>
</evidence>
<keyword evidence="1 7" id="KW-0963">Cytoplasm</keyword>
<dbReference type="GO" id="GO:0009381">
    <property type="term" value="F:excinuclease ABC activity"/>
    <property type="evidence" value="ECO:0007669"/>
    <property type="project" value="UniProtKB-UniRule"/>
</dbReference>
<comment type="caution">
    <text evidence="12">The sequence shown here is derived from an EMBL/GenBank/DDBJ whole genome shotgun (WGS) entry which is preliminary data.</text>
</comment>
<keyword evidence="13" id="KW-1185">Reference proteome</keyword>
<dbReference type="PANTHER" id="PTHR30562:SF1">
    <property type="entry name" value="UVRABC SYSTEM PROTEIN C"/>
    <property type="match status" value="1"/>
</dbReference>
<dbReference type="InterPro" id="IPR047296">
    <property type="entry name" value="GIY-YIG_UvrC_Cho"/>
</dbReference>
<name>A0A3A8HX20_9BACT</name>
<dbReference type="InterPro" id="IPR038476">
    <property type="entry name" value="UvrC_RNase_H_dom_sf"/>
</dbReference>
<evidence type="ECO:0000256" key="8">
    <source>
        <dbReference type="SAM" id="MobiDB-lite"/>
    </source>
</evidence>
<dbReference type="Gene3D" id="1.10.150.20">
    <property type="entry name" value="5' to 3' exonuclease, C-terminal subdomain"/>
    <property type="match status" value="1"/>
</dbReference>
<gene>
    <name evidence="7 12" type="primary">uvrC</name>
    <name evidence="12" type="ORF">HMI49_01650</name>
</gene>
<dbReference type="PANTHER" id="PTHR30562">
    <property type="entry name" value="UVRC/OXIDOREDUCTASE"/>
    <property type="match status" value="1"/>
</dbReference>
<dbReference type="EMBL" id="JABFJV010000005">
    <property type="protein sequence ID" value="NOK31906.1"/>
    <property type="molecule type" value="Genomic_DNA"/>
</dbReference>
<evidence type="ECO:0000259" key="11">
    <source>
        <dbReference type="PROSITE" id="PS50165"/>
    </source>
</evidence>
<dbReference type="Pfam" id="PF02151">
    <property type="entry name" value="UVR"/>
    <property type="match status" value="1"/>
</dbReference>
<dbReference type="InterPro" id="IPR050066">
    <property type="entry name" value="UvrABC_protein_C"/>
</dbReference>
<feature type="region of interest" description="Disordered" evidence="8">
    <location>
        <begin position="605"/>
        <end position="646"/>
    </location>
</feature>
<feature type="domain" description="UVR" evidence="9">
    <location>
        <begin position="203"/>
        <end position="238"/>
    </location>
</feature>
<dbReference type="GO" id="GO:0003677">
    <property type="term" value="F:DNA binding"/>
    <property type="evidence" value="ECO:0007669"/>
    <property type="project" value="UniProtKB-UniRule"/>
</dbReference>
<dbReference type="Pfam" id="PF08459">
    <property type="entry name" value="UvrC_RNaseH_dom"/>
    <property type="match status" value="1"/>
</dbReference>
<sequence>MDIRLQEKLDALPTEPGVYLMKDKRGTIIYVGKAVNLRSRVRSYFNRSGDTRVFVSLLDTMLGDLETVLVHNEKEALLLENELIKKHKPRFNVLLKDDKQFISLRLDRTQPFPRLEVVRKYEKDGARYFGPYSSAGAIRETLRLINRFFRLRTCTDHVLANRKRPCLLYQIGRCPAPCVHPVSPEDYRKSVDEVAMFLEGKAGQLIEGLRLRMKRAAVELKFEEAARVRDQLLAIERSLERQKVATTDFKDQDVFALYREGDRILFYVLHVRQGRLNGGQAFPFGSQEFPDDELLASFVNLYYDQGGFVPEEVLLPLEPGDGTDGLEALLTERKGERVRVFVPKRGEKHELVNMAVKNAEQAFIERKRTKDETDTVLSRLQSKLGLRNFPRRMECYDISHFQSSSIVASQVAVTDGETDKSRYRKYKIKTVDKQDDFASMYEVITRRLKRGLEDNDLPDLLVIDGGKGQLASAHAAMKDLGVEGVDVVGLAKSRDQEVFDRDAESAKSPERIFVLGRKDPIVLPQNSAEMFMLTRMRDEAHRFAITFQGKSMRKSAMRSALEDIPGVGEGRRKMLLRHFGSLKRVGDASIEELAEVVGPAMAERVHAGLHGDAEDDTEDPVREASLDDASEPVHEKADGGSPPGAA</sequence>
<reference evidence="12 13" key="1">
    <citation type="submission" date="2020-05" db="EMBL/GenBank/DDBJ databases">
        <authorList>
            <person name="Whitworth D."/>
        </authorList>
    </citation>
    <scope>NUCLEOTIDE SEQUENCE [LARGE SCALE GENOMIC DNA]</scope>
    <source>
        <strain evidence="12 13">AB043B</strain>
    </source>
</reference>
<keyword evidence="6 7" id="KW-0742">SOS response</keyword>
<keyword evidence="4 7" id="KW-0267">Excision nuclease</keyword>
<proteinExistence type="inferred from homology"/>
<dbReference type="GO" id="GO:0005737">
    <property type="term" value="C:cytoplasm"/>
    <property type="evidence" value="ECO:0007669"/>
    <property type="project" value="UniProtKB-SubCell"/>
</dbReference>
<protein>
    <recommendedName>
        <fullName evidence="7">UvrABC system protein C</fullName>
        <shortName evidence="7">Protein UvrC</shortName>
    </recommendedName>
    <alternativeName>
        <fullName evidence="7">Excinuclease ABC subunit C</fullName>
    </alternativeName>
</protein>
<evidence type="ECO:0000256" key="1">
    <source>
        <dbReference type="ARBA" id="ARBA00022490"/>
    </source>
</evidence>
<evidence type="ECO:0000259" key="10">
    <source>
        <dbReference type="PROSITE" id="PS50164"/>
    </source>
</evidence>
<comment type="similarity">
    <text evidence="7">Belongs to the UvrC family.</text>
</comment>
<comment type="subcellular location">
    <subcellularLocation>
        <location evidence="7">Cytoplasm</location>
    </subcellularLocation>
</comment>
<dbReference type="PROSITE" id="PS50165">
    <property type="entry name" value="UVRC"/>
    <property type="match status" value="1"/>
</dbReference>
<dbReference type="GO" id="GO:0009380">
    <property type="term" value="C:excinuclease repair complex"/>
    <property type="evidence" value="ECO:0007669"/>
    <property type="project" value="InterPro"/>
</dbReference>
<keyword evidence="3 7" id="KW-0228">DNA excision</keyword>
<comment type="subunit">
    <text evidence="7">Interacts with UvrB in an incision complex.</text>
</comment>
<dbReference type="PROSITE" id="PS50164">
    <property type="entry name" value="GIY_YIG"/>
    <property type="match status" value="1"/>
</dbReference>